<dbReference type="Proteomes" id="UP000326336">
    <property type="component" value="Unassembled WGS sequence"/>
</dbReference>
<dbReference type="AlphaFoldDB" id="A0A5N5RKE1"/>
<dbReference type="EMBL" id="RQSP01000008">
    <property type="protein sequence ID" value="KAB5607766.1"/>
    <property type="molecule type" value="Genomic_DNA"/>
</dbReference>
<dbReference type="SUPFAM" id="SSF53474">
    <property type="entry name" value="alpha/beta-Hydrolases"/>
    <property type="match status" value="1"/>
</dbReference>
<feature type="domain" description="Phospholipase/carboxylesterase/thioesterase" evidence="1">
    <location>
        <begin position="14"/>
        <end position="201"/>
    </location>
</feature>
<name>A0A5N5RKE1_9BIFI</name>
<evidence type="ECO:0000313" key="2">
    <source>
        <dbReference type="EMBL" id="KAB5607766.1"/>
    </source>
</evidence>
<dbReference type="Pfam" id="PF02230">
    <property type="entry name" value="Abhydrolase_2"/>
    <property type="match status" value="1"/>
</dbReference>
<accession>A0A5N5RKE1</accession>
<dbReference type="GO" id="GO:0016787">
    <property type="term" value="F:hydrolase activity"/>
    <property type="evidence" value="ECO:0007669"/>
    <property type="project" value="InterPro"/>
</dbReference>
<evidence type="ECO:0000313" key="3">
    <source>
        <dbReference type="Proteomes" id="UP000326336"/>
    </source>
</evidence>
<dbReference type="Gene3D" id="3.40.50.1820">
    <property type="entry name" value="alpha/beta hydrolase"/>
    <property type="match status" value="1"/>
</dbReference>
<dbReference type="InterPro" id="IPR003140">
    <property type="entry name" value="PLipase/COase/thioEstase"/>
</dbReference>
<gene>
    <name evidence="2" type="ORF">EHS19_03855</name>
</gene>
<organism evidence="2 3">
    <name type="scientific">Bifidobacterium jacchi</name>
    <dbReference type="NCBI Taxonomy" id="2490545"/>
    <lineage>
        <taxon>Bacteria</taxon>
        <taxon>Bacillati</taxon>
        <taxon>Actinomycetota</taxon>
        <taxon>Actinomycetes</taxon>
        <taxon>Bifidobacteriales</taxon>
        <taxon>Bifidobacteriaceae</taxon>
        <taxon>Bifidobacterium</taxon>
    </lineage>
</organism>
<reference evidence="2 3" key="1">
    <citation type="journal article" date="2019" name="Int. J. Syst. Evol. Microbiol.">
        <title>Bifidobacterium jacchi sp. nov., isolated from the faeces of a baby common marmoset (Callithrix jacchus).</title>
        <authorList>
            <person name="Modesto M."/>
            <person name="Watanabe K."/>
            <person name="Arita M."/>
            <person name="Satti M."/>
            <person name="Oki K."/>
            <person name="Sciavilla P."/>
            <person name="Patavino C."/>
            <person name="Camma C."/>
            <person name="Michelini S."/>
            <person name="Sgorbati B."/>
            <person name="Mattarelli P."/>
        </authorList>
    </citation>
    <scope>NUCLEOTIDE SEQUENCE [LARGE SCALE GENOMIC DNA]</scope>
    <source>
        <strain evidence="2 3">MRM 9.3</strain>
    </source>
</reference>
<comment type="caution">
    <text evidence="2">The sequence shown here is derived from an EMBL/GenBank/DDBJ whole genome shotgun (WGS) entry which is preliminary data.</text>
</comment>
<protein>
    <submittedName>
        <fullName evidence="2">Phospholipase</fullName>
    </submittedName>
</protein>
<dbReference type="RefSeq" id="WP_151916465.1">
    <property type="nucleotide sequence ID" value="NZ_RQSP01000008.1"/>
</dbReference>
<sequence>MRLNATAHIDFSAESEPLLLMFHGYGNDETEMIRVIDAVYRDGAEPSYLSFAAPHLRPYLGGRYWYPDGCGVEERRRACRAAGAAVVAMIDAPVFSRRSKVLIGFSQGGYLAYRMVVDHPDLFDAAVLLSPSFKGERGTVLDCRTRFMLAYGGTDVTIPPADQLTARHVLAQSGRLVYREYKDMGHAICDREIADIHDFLHPAGAGVASAVEPTTLFAASHQRMIGARRGRR</sequence>
<proteinExistence type="predicted"/>
<evidence type="ECO:0000259" key="1">
    <source>
        <dbReference type="Pfam" id="PF02230"/>
    </source>
</evidence>
<dbReference type="InterPro" id="IPR029058">
    <property type="entry name" value="AB_hydrolase_fold"/>
</dbReference>
<dbReference type="OrthoDB" id="9780848at2"/>
<keyword evidence="3" id="KW-1185">Reference proteome</keyword>